<evidence type="ECO:0000256" key="10">
    <source>
        <dbReference type="ARBA" id="ARBA00023136"/>
    </source>
</evidence>
<dbReference type="PROSITE" id="PS01188">
    <property type="entry name" value="ELO"/>
    <property type="match status" value="1"/>
</dbReference>
<dbReference type="AlphaFoldDB" id="A0ABD3JBP4"/>
<comment type="caution">
    <text evidence="15">The sequence shown here is derived from an EMBL/GenBank/DDBJ whole genome shotgun (WGS) entry which is preliminary data.</text>
</comment>
<evidence type="ECO:0000256" key="7">
    <source>
        <dbReference type="ARBA" id="ARBA00022832"/>
    </source>
</evidence>
<keyword evidence="6 14" id="KW-0812">Transmembrane</keyword>
<keyword evidence="5" id="KW-0808">Transferase</keyword>
<dbReference type="GO" id="GO:0016020">
    <property type="term" value="C:membrane"/>
    <property type="evidence" value="ECO:0007669"/>
    <property type="project" value="UniProtKB-SubCell"/>
</dbReference>
<reference evidence="15 16" key="1">
    <citation type="submission" date="2024-11" db="EMBL/GenBank/DDBJ databases">
        <title>Chromosome-level genome assembly of Eucalyptus globulus Labill. provides insights into its genome evolution.</title>
        <authorList>
            <person name="Li X."/>
        </authorList>
    </citation>
    <scope>NUCLEOTIDE SEQUENCE [LARGE SCALE GENOMIC DNA]</scope>
    <source>
        <strain evidence="15">CL2024</strain>
        <tissue evidence="15">Fresh tender leaves</tissue>
    </source>
</reference>
<evidence type="ECO:0000256" key="11">
    <source>
        <dbReference type="ARBA" id="ARBA00023160"/>
    </source>
</evidence>
<dbReference type="GO" id="GO:0009922">
    <property type="term" value="F:fatty acid elongase activity"/>
    <property type="evidence" value="ECO:0007669"/>
    <property type="project" value="UniProtKB-EC"/>
</dbReference>
<comment type="catalytic activity">
    <reaction evidence="12">
        <text>a very-long-chain acyl-CoA + malonyl-CoA + H(+) = a very-long-chain 3-oxoacyl-CoA + CO2 + CoA</text>
        <dbReference type="Rhea" id="RHEA:32727"/>
        <dbReference type="ChEBI" id="CHEBI:15378"/>
        <dbReference type="ChEBI" id="CHEBI:16526"/>
        <dbReference type="ChEBI" id="CHEBI:57287"/>
        <dbReference type="ChEBI" id="CHEBI:57384"/>
        <dbReference type="ChEBI" id="CHEBI:90725"/>
        <dbReference type="ChEBI" id="CHEBI:90736"/>
        <dbReference type="EC" id="2.3.1.199"/>
    </reaction>
</comment>
<dbReference type="EC" id="2.3.1.199" evidence="3"/>
<evidence type="ECO:0000256" key="12">
    <source>
        <dbReference type="ARBA" id="ARBA00047375"/>
    </source>
</evidence>
<feature type="transmembrane region" description="Helical" evidence="14">
    <location>
        <begin position="173"/>
        <end position="195"/>
    </location>
</feature>
<evidence type="ECO:0000313" key="15">
    <source>
        <dbReference type="EMBL" id="KAL3724128.1"/>
    </source>
</evidence>
<dbReference type="InterPro" id="IPR030457">
    <property type="entry name" value="ELO_CS"/>
</dbReference>
<keyword evidence="8 14" id="KW-1133">Transmembrane helix</keyword>
<protein>
    <recommendedName>
        <fullName evidence="3">very-long-chain 3-oxoacyl-CoA synthase</fullName>
        <ecNumber evidence="3">2.3.1.199</ecNumber>
    </recommendedName>
</protein>
<dbReference type="EMBL" id="JBJKBG010000009">
    <property type="protein sequence ID" value="KAL3724128.1"/>
    <property type="molecule type" value="Genomic_DNA"/>
</dbReference>
<keyword evidence="4" id="KW-0444">Lipid biosynthesis</keyword>
<keyword evidence="10 14" id="KW-0472">Membrane</keyword>
<gene>
    <name evidence="15" type="ORF">ACJRO7_036191</name>
</gene>
<dbReference type="PANTHER" id="PTHR11157">
    <property type="entry name" value="FATTY ACID ACYL TRANSFERASE-RELATED"/>
    <property type="match status" value="1"/>
</dbReference>
<evidence type="ECO:0000313" key="16">
    <source>
        <dbReference type="Proteomes" id="UP001634007"/>
    </source>
</evidence>
<dbReference type="Pfam" id="PF01151">
    <property type="entry name" value="ELO"/>
    <property type="match status" value="1"/>
</dbReference>
<feature type="transmembrane region" description="Helical" evidence="14">
    <location>
        <begin position="134"/>
        <end position="153"/>
    </location>
</feature>
<keyword evidence="16" id="KW-1185">Reference proteome</keyword>
<evidence type="ECO:0000256" key="4">
    <source>
        <dbReference type="ARBA" id="ARBA00022516"/>
    </source>
</evidence>
<dbReference type="PANTHER" id="PTHR11157:SF134">
    <property type="entry name" value="ELONGATION OF FATTY ACIDS PROTEIN 1-RELATED"/>
    <property type="match status" value="1"/>
</dbReference>
<accession>A0ABD3JBP4</accession>
<evidence type="ECO:0000256" key="13">
    <source>
        <dbReference type="SAM" id="MobiDB-lite"/>
    </source>
</evidence>
<feature type="transmembrane region" description="Helical" evidence="14">
    <location>
        <begin position="227"/>
        <end position="248"/>
    </location>
</feature>
<organism evidence="15 16">
    <name type="scientific">Eucalyptus globulus</name>
    <name type="common">Tasmanian blue gum</name>
    <dbReference type="NCBI Taxonomy" id="34317"/>
    <lineage>
        <taxon>Eukaryota</taxon>
        <taxon>Viridiplantae</taxon>
        <taxon>Streptophyta</taxon>
        <taxon>Embryophyta</taxon>
        <taxon>Tracheophyta</taxon>
        <taxon>Spermatophyta</taxon>
        <taxon>Magnoliopsida</taxon>
        <taxon>eudicotyledons</taxon>
        <taxon>Gunneridae</taxon>
        <taxon>Pentapetalae</taxon>
        <taxon>rosids</taxon>
        <taxon>malvids</taxon>
        <taxon>Myrtales</taxon>
        <taxon>Myrtaceae</taxon>
        <taxon>Myrtoideae</taxon>
        <taxon>Eucalypteae</taxon>
        <taxon>Eucalyptus</taxon>
    </lineage>
</organism>
<feature type="region of interest" description="Disordered" evidence="13">
    <location>
        <begin position="1"/>
        <end position="23"/>
    </location>
</feature>
<sequence length="328" mass="37002">MNSRMAGQKRQVPRLPDSAKRQSRHCLFSSTRVNPLILSPPPPPLSLSPLLIGPRRRKRMNPISSTVEYWLVRHPAIHNFRWEQGRTFASSPLFLAGAVLSYLSLTLLLSRLLPPPALRPHLLKPITALHNLALTLLSLAMAVGCALSAASQLPDARWVFCFPADTRPAGPTFFWAYVFYLSKMLEFVDTLLIILSGSIQRLTFLHVYHHSTVLVMCYLWLQTAQSLFPVALVTNATVHVVMYSYYLLCAVGVRPRWKRLVTNGQIVQFVFSFAVSVVMLWYHFRGSDSGCSGIWGWCFNAVFNASLLALFVDFHLKNYAAAGKRKRT</sequence>
<feature type="transmembrane region" description="Helical" evidence="14">
    <location>
        <begin position="294"/>
        <end position="316"/>
    </location>
</feature>
<evidence type="ECO:0000256" key="6">
    <source>
        <dbReference type="ARBA" id="ARBA00022692"/>
    </source>
</evidence>
<comment type="subcellular location">
    <subcellularLocation>
        <location evidence="1">Membrane</location>
        <topology evidence="1">Multi-pass membrane protein</topology>
    </subcellularLocation>
</comment>
<dbReference type="Proteomes" id="UP001634007">
    <property type="component" value="Unassembled WGS sequence"/>
</dbReference>
<keyword evidence="11" id="KW-0275">Fatty acid biosynthesis</keyword>
<evidence type="ECO:0000256" key="14">
    <source>
        <dbReference type="SAM" id="Phobius"/>
    </source>
</evidence>
<keyword evidence="7" id="KW-0276">Fatty acid metabolism</keyword>
<dbReference type="InterPro" id="IPR002076">
    <property type="entry name" value="ELO_fam"/>
</dbReference>
<comment type="similarity">
    <text evidence="2">Belongs to the ELO family.</text>
</comment>
<evidence type="ECO:0000256" key="9">
    <source>
        <dbReference type="ARBA" id="ARBA00023098"/>
    </source>
</evidence>
<keyword evidence="9" id="KW-0443">Lipid metabolism</keyword>
<evidence type="ECO:0000256" key="2">
    <source>
        <dbReference type="ARBA" id="ARBA00007263"/>
    </source>
</evidence>
<evidence type="ECO:0000256" key="8">
    <source>
        <dbReference type="ARBA" id="ARBA00022989"/>
    </source>
</evidence>
<feature type="transmembrane region" description="Helical" evidence="14">
    <location>
        <begin position="260"/>
        <end position="282"/>
    </location>
</feature>
<name>A0ABD3JBP4_EUCGL</name>
<dbReference type="GO" id="GO:0006633">
    <property type="term" value="P:fatty acid biosynthetic process"/>
    <property type="evidence" value="ECO:0007669"/>
    <property type="project" value="UniProtKB-KW"/>
</dbReference>
<evidence type="ECO:0000256" key="5">
    <source>
        <dbReference type="ARBA" id="ARBA00022679"/>
    </source>
</evidence>
<feature type="transmembrane region" description="Helical" evidence="14">
    <location>
        <begin position="202"/>
        <end position="221"/>
    </location>
</feature>
<proteinExistence type="inferred from homology"/>
<evidence type="ECO:0000256" key="1">
    <source>
        <dbReference type="ARBA" id="ARBA00004141"/>
    </source>
</evidence>
<evidence type="ECO:0000256" key="3">
    <source>
        <dbReference type="ARBA" id="ARBA00012307"/>
    </source>
</evidence>